<dbReference type="OMA" id="PRIHLGV"/>
<feature type="active site" description="Proton donor" evidence="3">
    <location>
        <position position="52"/>
    </location>
</feature>
<keyword evidence="2" id="KW-0521">NADP</keyword>
<dbReference type="PRINTS" id="PR00069">
    <property type="entry name" value="ALDKETRDTASE"/>
</dbReference>
<evidence type="ECO:0000256" key="3">
    <source>
        <dbReference type="PIRSR" id="PIRSR000097-1"/>
    </source>
</evidence>
<dbReference type="KEGG" id="atr:18428825"/>
<dbReference type="PANTHER" id="PTHR11732">
    <property type="entry name" value="ALDO/KETO REDUCTASE"/>
    <property type="match status" value="1"/>
</dbReference>
<dbReference type="eggNOG" id="KOG1577">
    <property type="taxonomic scope" value="Eukaryota"/>
</dbReference>
<keyword evidence="8" id="KW-1185">Reference proteome</keyword>
<dbReference type="PIRSF" id="PIRSF000097">
    <property type="entry name" value="AKR"/>
    <property type="match status" value="1"/>
</dbReference>
<dbReference type="InterPro" id="IPR018170">
    <property type="entry name" value="Aldo/ket_reductase_CS"/>
</dbReference>
<gene>
    <name evidence="7" type="ORF">AMTR_s00106p00131020</name>
</gene>
<protein>
    <recommendedName>
        <fullName evidence="6">NADP-dependent oxidoreductase domain-containing protein</fullName>
    </recommendedName>
</protein>
<dbReference type="Gramene" id="ERN00753">
    <property type="protein sequence ID" value="ERN00753"/>
    <property type="gene ID" value="AMTR_s00106p00131020"/>
</dbReference>
<dbReference type="SUPFAM" id="SSF51430">
    <property type="entry name" value="NAD(P)-linked oxidoreductase"/>
    <property type="match status" value="1"/>
</dbReference>
<name>W1NYN6_AMBTC</name>
<dbReference type="EMBL" id="KI394815">
    <property type="protein sequence ID" value="ERN00753.1"/>
    <property type="molecule type" value="Genomic_DNA"/>
</dbReference>
<sequence length="315" mass="35604">MKAPAVRLSSGRKLPLIALGTAGIPYHSQQIQTSISLALKIGYRHFDTAKIYGSEPAIGKALNEAFDEGIVKREEVFVTSKLWCSDHHDPGAALKRTLHNLKLEYLDLYLVHWPVRFKEGVCYAVPKEDDFERLDMEQTWHAMEKCVELGLCHSIGISNFSSKKIEDLLSHASIPPAVNQVELHPLWRQHKLREFCAERKIHLSAYSPLGGPGSPWGSKAVIKNPTIVSIAHKHQRTPAQIALRWALESGVSVVAKSFNEERMQENWGVSDWVLDAEDHCKINDLSQMKFMRGDFLVNNTTSPYKTIEELWDGEI</sequence>
<dbReference type="GO" id="GO:0004032">
    <property type="term" value="F:aldose reductase (NADPH) activity"/>
    <property type="evidence" value="ECO:0000318"/>
    <property type="project" value="GO_Central"/>
</dbReference>
<dbReference type="Pfam" id="PF00248">
    <property type="entry name" value="Aldo_ket_red"/>
    <property type="match status" value="1"/>
</dbReference>
<dbReference type="STRING" id="13333.W1NYN6"/>
<organism evidence="7 8">
    <name type="scientific">Amborella trichopoda</name>
    <dbReference type="NCBI Taxonomy" id="13333"/>
    <lineage>
        <taxon>Eukaryota</taxon>
        <taxon>Viridiplantae</taxon>
        <taxon>Streptophyta</taxon>
        <taxon>Embryophyta</taxon>
        <taxon>Tracheophyta</taxon>
        <taxon>Spermatophyta</taxon>
        <taxon>Magnoliopsida</taxon>
        <taxon>Amborellales</taxon>
        <taxon>Amborellaceae</taxon>
        <taxon>Amborella</taxon>
    </lineage>
</organism>
<dbReference type="InterPro" id="IPR036812">
    <property type="entry name" value="NAD(P)_OxRdtase_dom_sf"/>
</dbReference>
<dbReference type="Gene3D" id="3.20.20.100">
    <property type="entry name" value="NADP-dependent oxidoreductase domain"/>
    <property type="match status" value="1"/>
</dbReference>
<dbReference type="InterPro" id="IPR023210">
    <property type="entry name" value="NADP_OxRdtase_dom"/>
</dbReference>
<evidence type="ECO:0000256" key="2">
    <source>
        <dbReference type="ARBA" id="ARBA00022857"/>
    </source>
</evidence>
<evidence type="ECO:0000313" key="8">
    <source>
        <dbReference type="Proteomes" id="UP000017836"/>
    </source>
</evidence>
<proteinExistence type="inferred from homology"/>
<evidence type="ECO:0000256" key="5">
    <source>
        <dbReference type="PIRSR" id="PIRSR000097-3"/>
    </source>
</evidence>
<reference evidence="8" key="1">
    <citation type="journal article" date="2013" name="Science">
        <title>The Amborella genome and the evolution of flowering plants.</title>
        <authorList>
            <consortium name="Amborella Genome Project"/>
        </authorList>
    </citation>
    <scope>NUCLEOTIDE SEQUENCE [LARGE SCALE GENOMIC DNA]</scope>
</reference>
<dbReference type="OrthoDB" id="416253at2759"/>
<dbReference type="Proteomes" id="UP000017836">
    <property type="component" value="Unassembled WGS sequence"/>
</dbReference>
<dbReference type="InterPro" id="IPR020471">
    <property type="entry name" value="AKR"/>
</dbReference>
<evidence type="ECO:0000259" key="6">
    <source>
        <dbReference type="Pfam" id="PF00248"/>
    </source>
</evidence>
<dbReference type="PROSITE" id="PS00063">
    <property type="entry name" value="ALDOKETO_REDUCTASE_3"/>
    <property type="match status" value="1"/>
</dbReference>
<evidence type="ECO:0000256" key="4">
    <source>
        <dbReference type="PIRSR" id="PIRSR000097-2"/>
    </source>
</evidence>
<feature type="domain" description="NADP-dependent oxidoreductase" evidence="6">
    <location>
        <begin position="18"/>
        <end position="285"/>
    </location>
</feature>
<dbReference type="HOGENOM" id="CLU_023205_0_0_1"/>
<dbReference type="PROSITE" id="PS00798">
    <property type="entry name" value="ALDOKETO_REDUCTASE_1"/>
    <property type="match status" value="1"/>
</dbReference>
<evidence type="ECO:0000313" key="7">
    <source>
        <dbReference type="EMBL" id="ERN00753.1"/>
    </source>
</evidence>
<evidence type="ECO:0000256" key="1">
    <source>
        <dbReference type="ARBA" id="ARBA00007905"/>
    </source>
</evidence>
<dbReference type="AlphaFoldDB" id="W1NYN6"/>
<feature type="site" description="Lowers pKa of active site Tyr" evidence="5">
    <location>
        <position position="81"/>
    </location>
</feature>
<dbReference type="GO" id="GO:0005829">
    <property type="term" value="C:cytosol"/>
    <property type="evidence" value="ECO:0000318"/>
    <property type="project" value="GO_Central"/>
</dbReference>
<comment type="similarity">
    <text evidence="1">Belongs to the aldo/keto reductase family.</text>
</comment>
<feature type="binding site" evidence="4">
    <location>
        <position position="112"/>
    </location>
    <ligand>
        <name>substrate</name>
    </ligand>
</feature>
<accession>W1NYN6</accession>
<dbReference type="FunFam" id="3.20.20.100:FF:000013">
    <property type="entry name" value="NADPH-dependent codeinone reductase 1-1"/>
    <property type="match status" value="1"/>
</dbReference>